<dbReference type="Pfam" id="PF03109">
    <property type="entry name" value="ABC1"/>
    <property type="match status" value="1"/>
</dbReference>
<dbReference type="PANTHER" id="PTHR43173">
    <property type="entry name" value="ABC1 FAMILY PROTEIN"/>
    <property type="match status" value="1"/>
</dbReference>
<dbReference type="OrthoDB" id="427480at2759"/>
<keyword evidence="3" id="KW-0418">Kinase</keyword>
<keyword evidence="3" id="KW-0808">Transferase</keyword>
<evidence type="ECO:0000256" key="1">
    <source>
        <dbReference type="ARBA" id="ARBA00009670"/>
    </source>
</evidence>
<dbReference type="InterPro" id="IPR004147">
    <property type="entry name" value="ABC1_dom"/>
</dbReference>
<evidence type="ECO:0000259" key="2">
    <source>
        <dbReference type="Pfam" id="PF03109"/>
    </source>
</evidence>
<feature type="domain" description="ABC1 atypical kinase-like" evidence="2">
    <location>
        <begin position="116"/>
        <end position="366"/>
    </location>
</feature>
<dbReference type="Proteomes" id="UP000827284">
    <property type="component" value="Unassembled WGS sequence"/>
</dbReference>
<dbReference type="PANTHER" id="PTHR43173:SF37">
    <property type="entry name" value="ABC1 FAMILY PROTEIN C10F6.14C"/>
    <property type="match status" value="1"/>
</dbReference>
<comment type="caution">
    <text evidence="3">The sequence shown here is derived from an EMBL/GenBank/DDBJ whole genome shotgun (WGS) entry which is preliminary data.</text>
</comment>
<evidence type="ECO:0000313" key="3">
    <source>
        <dbReference type="EMBL" id="GJJ75625.1"/>
    </source>
</evidence>
<dbReference type="InterPro" id="IPR045307">
    <property type="entry name" value="ADCK1_dom"/>
</dbReference>
<keyword evidence="4" id="KW-1185">Reference proteome</keyword>
<dbReference type="EMBL" id="BQFW01000011">
    <property type="protein sequence ID" value="GJJ75625.1"/>
    <property type="molecule type" value="Genomic_DNA"/>
</dbReference>
<dbReference type="GO" id="GO:0016301">
    <property type="term" value="F:kinase activity"/>
    <property type="evidence" value="ECO:0007669"/>
    <property type="project" value="UniProtKB-KW"/>
</dbReference>
<reference evidence="3" key="2">
    <citation type="journal article" date="2022" name="Microbiol. Resour. Announc.">
        <title>Whole-Genome Sequence of Entomortierella parvispora E1425, a Mucoromycotan Fungus Associated with Burkholderiaceae-Related Endosymbiotic Bacteria.</title>
        <authorList>
            <person name="Herlambang A."/>
            <person name="Guo Y."/>
            <person name="Takashima Y."/>
            <person name="Narisawa K."/>
            <person name="Ohta H."/>
            <person name="Nishizawa T."/>
        </authorList>
    </citation>
    <scope>NUCLEOTIDE SEQUENCE</scope>
    <source>
        <strain evidence="3">E1425</strain>
    </source>
</reference>
<dbReference type="InterPro" id="IPR051130">
    <property type="entry name" value="Mito_struct-func_regulator"/>
</dbReference>
<reference evidence="3" key="1">
    <citation type="submission" date="2021-11" db="EMBL/GenBank/DDBJ databases">
        <authorList>
            <person name="Herlambang A."/>
            <person name="Guo Y."/>
            <person name="Takashima Y."/>
            <person name="Nishizawa T."/>
        </authorList>
    </citation>
    <scope>NUCLEOTIDE SEQUENCE</scope>
    <source>
        <strain evidence="3">E1425</strain>
    </source>
</reference>
<proteinExistence type="inferred from homology"/>
<comment type="similarity">
    <text evidence="1">Belongs to the protein kinase superfamily. ADCK protein kinase family.</text>
</comment>
<dbReference type="InterPro" id="IPR011009">
    <property type="entry name" value="Kinase-like_dom_sf"/>
</dbReference>
<sequence length="577" mass="65918">MPPPLLQRLFMYKSVRTATVLSGTVTALYLIDTHKNAKAFQRTARTAWNGVLVGWDYKFNFTPGKANQINELHQRVASRILNVCQTNGGLYIKLGQGIATQSAVLPPCYLTTLRALYDDASSVDYSVVENIIRKELGKEIHEVFRTFSKIPVAAASIAQVHKATLLDGTVVAVKVQKPEIQVQIEWDLRAYRMLIKVYEYLFDLPMSFAVDYTIKHLREETDFVNEARNSEMCNEYLQTDSRLRTQVYVPKIFHEISTKQIMVAEWVDGCRATDKEAIQAMGLSPKKVMESVVDVFAHQIFISGFVHCDPHPGNVLVRKHPNDPRRHQLLLLDHGLYMRESEAFRKQYCLFWKSLFLLDQQTIKEIADQWGIGDSQMLANATLLKPYNIERSPSITLSTNTSVLDAYEIQMKLKTSLKDFLINSELLPKELIFIGRNMTIVRANNKYLGSPVNRINRMARWAVMGLGHDPASWVTHVQADYLKNNSSDPSTTVSVRPQFSFWKALSMTLQAKWNYWMFEAALALMSIAYHVAQFRSLIERKLLGKKSDGFESVLDEALKQRLEQEYGIKVEGDLFDA</sequence>
<organism evidence="3 4">
    <name type="scientific">Entomortierella parvispora</name>
    <dbReference type="NCBI Taxonomy" id="205924"/>
    <lineage>
        <taxon>Eukaryota</taxon>
        <taxon>Fungi</taxon>
        <taxon>Fungi incertae sedis</taxon>
        <taxon>Mucoromycota</taxon>
        <taxon>Mortierellomycotina</taxon>
        <taxon>Mortierellomycetes</taxon>
        <taxon>Mortierellales</taxon>
        <taxon>Mortierellaceae</taxon>
        <taxon>Entomortierella</taxon>
    </lineage>
</organism>
<dbReference type="SUPFAM" id="SSF56112">
    <property type="entry name" value="Protein kinase-like (PK-like)"/>
    <property type="match status" value="1"/>
</dbReference>
<name>A0A9P3LZ68_9FUNG</name>
<dbReference type="CDD" id="cd13969">
    <property type="entry name" value="ADCK1-like"/>
    <property type="match status" value="1"/>
</dbReference>
<evidence type="ECO:0000313" key="4">
    <source>
        <dbReference type="Proteomes" id="UP000827284"/>
    </source>
</evidence>
<gene>
    <name evidence="3" type="ORF">EMPS_07983</name>
</gene>
<protein>
    <submittedName>
        <fullName evidence="3">AarF domain-containing kinase</fullName>
    </submittedName>
</protein>
<accession>A0A9P3LZ68</accession>
<dbReference type="AlphaFoldDB" id="A0A9P3LZ68"/>